<gene>
    <name evidence="1" type="ordered locus">FraEuI1c_0276</name>
</gene>
<dbReference type="STRING" id="298654.FraEuI1c_0276"/>
<evidence type="ECO:0000313" key="2">
    <source>
        <dbReference type="Proteomes" id="UP000002484"/>
    </source>
</evidence>
<dbReference type="OrthoDB" id="3391654at2"/>
<dbReference type="EMBL" id="CP002299">
    <property type="protein sequence ID" value="ADP78362.1"/>
    <property type="molecule type" value="Genomic_DNA"/>
</dbReference>
<evidence type="ECO:0000313" key="1">
    <source>
        <dbReference type="EMBL" id="ADP78362.1"/>
    </source>
</evidence>
<dbReference type="AlphaFoldDB" id="E3J671"/>
<dbReference type="InParanoid" id="E3J671"/>
<name>E3J671_PSEI1</name>
<organism evidence="1 2">
    <name type="scientific">Pseudofrankia inefficax (strain DSM 45817 / CECT 9037 / DDB 130130 / EuI1c)</name>
    <name type="common">Frankia inefficax</name>
    <dbReference type="NCBI Taxonomy" id="298654"/>
    <lineage>
        <taxon>Bacteria</taxon>
        <taxon>Bacillati</taxon>
        <taxon>Actinomycetota</taxon>
        <taxon>Actinomycetes</taxon>
        <taxon>Frankiales</taxon>
        <taxon>Frankiaceae</taxon>
        <taxon>Pseudofrankia</taxon>
    </lineage>
</organism>
<keyword evidence="2" id="KW-1185">Reference proteome</keyword>
<proteinExistence type="predicted"/>
<sequence>MGDVPQLWTTKDIGAHLGISRERARQLSHGDDFPAPVGQVGHIRMWSAPDVEAWATEHRPDKADAGDAQ</sequence>
<dbReference type="HOGENOM" id="CLU_140176_17_1_11"/>
<dbReference type="KEGG" id="fri:FraEuI1c_0276"/>
<accession>E3J671</accession>
<dbReference type="Proteomes" id="UP000002484">
    <property type="component" value="Chromosome"/>
</dbReference>
<dbReference type="RefSeq" id="WP_013421485.1">
    <property type="nucleotide sequence ID" value="NC_014666.1"/>
</dbReference>
<reference evidence="1 2" key="1">
    <citation type="submission" date="2010-10" db="EMBL/GenBank/DDBJ databases">
        <title>Complete sequence of Frankia sp. EuI1c.</title>
        <authorList>
            <consortium name="US DOE Joint Genome Institute"/>
            <person name="Lucas S."/>
            <person name="Copeland A."/>
            <person name="Lapidus A."/>
            <person name="Cheng J.-F."/>
            <person name="Bruce D."/>
            <person name="Goodwin L."/>
            <person name="Pitluck S."/>
            <person name="Chertkov O."/>
            <person name="Detter J.C."/>
            <person name="Han C."/>
            <person name="Tapia R."/>
            <person name="Land M."/>
            <person name="Hauser L."/>
            <person name="Jeffries C."/>
            <person name="Kyrpides N."/>
            <person name="Ivanova N."/>
            <person name="Mikhailova N."/>
            <person name="Beauchemin N."/>
            <person name="Sen A."/>
            <person name="Sur S.A."/>
            <person name="Gtari M."/>
            <person name="Wall L."/>
            <person name="Tisa L."/>
            <person name="Woyke T."/>
        </authorList>
    </citation>
    <scope>NUCLEOTIDE SEQUENCE [LARGE SCALE GENOMIC DNA]</scope>
    <source>
        <strain evidence="2">DSM 45817 / CECT 9037 / EuI1c</strain>
    </source>
</reference>
<protein>
    <submittedName>
        <fullName evidence="1">Sigma-70 region 4 domain protein</fullName>
    </submittedName>
</protein>